<dbReference type="AlphaFoldDB" id="A0A1J5Q741"/>
<organism evidence="1">
    <name type="scientific">mine drainage metagenome</name>
    <dbReference type="NCBI Taxonomy" id="410659"/>
    <lineage>
        <taxon>unclassified sequences</taxon>
        <taxon>metagenomes</taxon>
        <taxon>ecological metagenomes</taxon>
    </lineage>
</organism>
<comment type="caution">
    <text evidence="1">The sequence shown here is derived from an EMBL/GenBank/DDBJ whole genome shotgun (WGS) entry which is preliminary data.</text>
</comment>
<reference evidence="1" key="1">
    <citation type="submission" date="2016-10" db="EMBL/GenBank/DDBJ databases">
        <title>Sequence of Gallionella enrichment culture.</title>
        <authorList>
            <person name="Poehlein A."/>
            <person name="Muehling M."/>
            <person name="Daniel R."/>
        </authorList>
    </citation>
    <scope>NUCLEOTIDE SEQUENCE</scope>
</reference>
<gene>
    <name evidence="1" type="ORF">GALL_466220</name>
</gene>
<protein>
    <submittedName>
        <fullName evidence="1">Uncharacterized protein</fullName>
    </submittedName>
</protein>
<evidence type="ECO:0000313" key="1">
    <source>
        <dbReference type="EMBL" id="OIQ71757.1"/>
    </source>
</evidence>
<dbReference type="EMBL" id="MLJW01003572">
    <property type="protein sequence ID" value="OIQ71757.1"/>
    <property type="molecule type" value="Genomic_DNA"/>
</dbReference>
<name>A0A1J5Q741_9ZZZZ</name>
<accession>A0A1J5Q741</accession>
<sequence length="72" mass="7394">MPPRPLHWLMADMVGVDTVSTEAATFKAVTQVDFMDAVPTSLAGAIGADTAEATVVATAMVATADTTMDPVL</sequence>
<proteinExistence type="predicted"/>